<dbReference type="InterPro" id="IPR002893">
    <property type="entry name" value="Znf_MYND"/>
</dbReference>
<dbReference type="Pfam" id="PF01753">
    <property type="entry name" value="zf-MYND"/>
    <property type="match status" value="1"/>
</dbReference>
<evidence type="ECO:0000313" key="7">
    <source>
        <dbReference type="Proteomes" id="UP001221142"/>
    </source>
</evidence>
<dbReference type="Gene3D" id="6.10.140.2220">
    <property type="match status" value="1"/>
</dbReference>
<dbReference type="PROSITE" id="PS50865">
    <property type="entry name" value="ZF_MYND_2"/>
    <property type="match status" value="1"/>
</dbReference>
<dbReference type="SUPFAM" id="SSF144232">
    <property type="entry name" value="HIT/MYND zinc finger-like"/>
    <property type="match status" value="1"/>
</dbReference>
<organism evidence="6 7">
    <name type="scientific">Roridomyces roridus</name>
    <dbReference type="NCBI Taxonomy" id="1738132"/>
    <lineage>
        <taxon>Eukaryota</taxon>
        <taxon>Fungi</taxon>
        <taxon>Dikarya</taxon>
        <taxon>Basidiomycota</taxon>
        <taxon>Agaricomycotina</taxon>
        <taxon>Agaricomycetes</taxon>
        <taxon>Agaricomycetidae</taxon>
        <taxon>Agaricales</taxon>
        <taxon>Marasmiineae</taxon>
        <taxon>Mycenaceae</taxon>
        <taxon>Roridomyces</taxon>
    </lineage>
</organism>
<reference evidence="6" key="1">
    <citation type="submission" date="2023-03" db="EMBL/GenBank/DDBJ databases">
        <title>Massive genome expansion in bonnet fungi (Mycena s.s.) driven by repeated elements and novel gene families across ecological guilds.</title>
        <authorList>
            <consortium name="Lawrence Berkeley National Laboratory"/>
            <person name="Harder C.B."/>
            <person name="Miyauchi S."/>
            <person name="Viragh M."/>
            <person name="Kuo A."/>
            <person name="Thoen E."/>
            <person name="Andreopoulos B."/>
            <person name="Lu D."/>
            <person name="Skrede I."/>
            <person name="Drula E."/>
            <person name="Henrissat B."/>
            <person name="Morin E."/>
            <person name="Kohler A."/>
            <person name="Barry K."/>
            <person name="LaButti K."/>
            <person name="Morin E."/>
            <person name="Salamov A."/>
            <person name="Lipzen A."/>
            <person name="Mereny Z."/>
            <person name="Hegedus B."/>
            <person name="Baldrian P."/>
            <person name="Stursova M."/>
            <person name="Weitz H."/>
            <person name="Taylor A."/>
            <person name="Grigoriev I.V."/>
            <person name="Nagy L.G."/>
            <person name="Martin F."/>
            <person name="Kauserud H."/>
        </authorList>
    </citation>
    <scope>NUCLEOTIDE SEQUENCE</scope>
    <source>
        <strain evidence="6">9284</strain>
    </source>
</reference>
<protein>
    <recommendedName>
        <fullName evidence="5">MYND-type domain-containing protein</fullName>
    </recommendedName>
</protein>
<feature type="domain" description="MYND-type" evidence="5">
    <location>
        <begin position="362"/>
        <end position="398"/>
    </location>
</feature>
<dbReference type="GO" id="GO:0008270">
    <property type="term" value="F:zinc ion binding"/>
    <property type="evidence" value="ECO:0007669"/>
    <property type="project" value="UniProtKB-KW"/>
</dbReference>
<sequence length="555" mass="63341">MSSFKQPPRGPIDSGSFSSMSTADIMAWLTGIEPIREIDPRMKTARTTQEQHGIASRNLRIALWDMQRFDYLFPGKKISKTQNFKIHRLDSWPKWKEPHPELLHRTATGLLQLDAGKDAERLKSYVMSAFHFLAFTRDQMAQDHVANPPEIRLENWTGVKKMMCDASLYITVKGGRLTPFVTHFNQDSRLLMEIIDVKQTSWPEPSPKLVRQLQQSQEDRYGAKPGAPLFPMMESPKVPLIVVRYAYTEGSPAEGSSEFMLHLESLLRDTLPANASKADVRAALQERIMAGEETPTAIRMFARLLSHNSEFVDKDWADKQQSKCNAKVQKETKISFFVHCSRPRFRAVEEIETGKMLTHAKCEQCHKIAEKNCASFRAVHYCDASCARANWQNHKTVCQISKGITSNPSSLPPNTLYVPVRAYIHWVVDFGFACEQECVKIGGPPVDENPRNEYGSERFICRALLPANSEHGVGTAFVYDRRRSVMIRVGPLVPVSALHHGVVIPFHEKGYHQFAELVRRRGRQGQVLYIWGRRVGDCIEFDLKDIPGQRDYRWD</sequence>
<evidence type="ECO:0000256" key="1">
    <source>
        <dbReference type="ARBA" id="ARBA00022723"/>
    </source>
</evidence>
<keyword evidence="7" id="KW-1185">Reference proteome</keyword>
<comment type="caution">
    <text evidence="6">The sequence shown here is derived from an EMBL/GenBank/DDBJ whole genome shotgun (WGS) entry which is preliminary data.</text>
</comment>
<evidence type="ECO:0000256" key="2">
    <source>
        <dbReference type="ARBA" id="ARBA00022771"/>
    </source>
</evidence>
<dbReference type="AlphaFoldDB" id="A0AAD7BFI5"/>
<proteinExistence type="predicted"/>
<evidence type="ECO:0000259" key="5">
    <source>
        <dbReference type="PROSITE" id="PS50865"/>
    </source>
</evidence>
<keyword evidence="1" id="KW-0479">Metal-binding</keyword>
<name>A0AAD7BFI5_9AGAR</name>
<accession>A0AAD7BFI5</accession>
<keyword evidence="2 4" id="KW-0863">Zinc-finger</keyword>
<evidence type="ECO:0000256" key="4">
    <source>
        <dbReference type="PROSITE-ProRule" id="PRU00134"/>
    </source>
</evidence>
<evidence type="ECO:0000256" key="3">
    <source>
        <dbReference type="ARBA" id="ARBA00022833"/>
    </source>
</evidence>
<dbReference type="EMBL" id="JARKIF010000018">
    <property type="protein sequence ID" value="KAJ7619516.1"/>
    <property type="molecule type" value="Genomic_DNA"/>
</dbReference>
<gene>
    <name evidence="6" type="ORF">FB45DRAFT_160611</name>
</gene>
<evidence type="ECO:0000313" key="6">
    <source>
        <dbReference type="EMBL" id="KAJ7619516.1"/>
    </source>
</evidence>
<keyword evidence="3" id="KW-0862">Zinc</keyword>
<dbReference type="Proteomes" id="UP001221142">
    <property type="component" value="Unassembled WGS sequence"/>
</dbReference>